<keyword evidence="2" id="KW-0496">Mitochondrion</keyword>
<keyword evidence="1" id="KW-1133">Transmembrane helix</keyword>
<feature type="transmembrane region" description="Helical" evidence="1">
    <location>
        <begin position="57"/>
        <end position="78"/>
    </location>
</feature>
<sequence>MFFGLDIMMIYFVGFLFFLFFVVLNSSYLFIIGGVILFSVVIFLCMMWNGFVLFGLIFMMVYSGGMLLLILYVSAMLGDYEVEGVPKMNFFVFMFCMVFFNLGLYEAFHFFGSFTHYTYGGLYLFFCTACLGLSLVSILNLLLQKNY</sequence>
<feature type="transmembrane region" description="Helical" evidence="1">
    <location>
        <begin position="6"/>
        <end position="24"/>
    </location>
</feature>
<geneLocation type="mitochondrion" evidence="2"/>
<name>S0DFE6_9ASCI</name>
<gene>
    <name evidence="2" type="primary">nad6</name>
</gene>
<accession>S0DFE6</accession>
<feature type="transmembrane region" description="Helical" evidence="1">
    <location>
        <begin position="29"/>
        <end position="51"/>
    </location>
</feature>
<evidence type="ECO:0000256" key="1">
    <source>
        <dbReference type="SAM" id="Phobius"/>
    </source>
</evidence>
<organism evidence="2">
    <name type="scientific">Botrylloides nigrum</name>
    <dbReference type="NCBI Taxonomy" id="1256663"/>
    <lineage>
        <taxon>Eukaryota</taxon>
        <taxon>Metazoa</taxon>
        <taxon>Chordata</taxon>
        <taxon>Tunicata</taxon>
        <taxon>Ascidiacea</taxon>
        <taxon>Stolidobranchia</taxon>
        <taxon>Styelidae</taxon>
        <taxon>Botrylloides</taxon>
    </lineage>
</organism>
<proteinExistence type="predicted"/>
<protein>
    <submittedName>
        <fullName evidence="2">NADH dehydrogenase subunit 6</fullName>
    </submittedName>
</protein>
<keyword evidence="1" id="KW-0812">Transmembrane</keyword>
<dbReference type="EMBL" id="HF548559">
    <property type="protein sequence ID" value="CCO25786.1"/>
    <property type="molecule type" value="Genomic_DNA"/>
</dbReference>
<dbReference type="AlphaFoldDB" id="S0DFE6"/>
<feature type="transmembrane region" description="Helical" evidence="1">
    <location>
        <begin position="123"/>
        <end position="143"/>
    </location>
</feature>
<keyword evidence="1" id="KW-0472">Membrane</keyword>
<reference evidence="2" key="1">
    <citation type="journal article" date="2013" name="Genome Biol. Evol.">
        <title>Deep Sequencing of Mixed Total DNA without Barcodes Allows Efficient Assembly of Highly Plastic Ascidian Mitochondrial Genomes.</title>
        <authorList>
            <person name="Rubinstein N."/>
            <person name="Feldstein T."/>
            <person name="Shenkar N."/>
            <person name="Botero Castro F."/>
            <person name="Griggio F."/>
            <person name="Mastrototaro F."/>
            <person name="Delsuc F."/>
            <person name="Douzery E.J.P."/>
            <person name="Gissi C."/>
            <person name="Huchon D."/>
        </authorList>
    </citation>
    <scope>NUCLEOTIDE SEQUENCE</scope>
    <source>
        <tissue evidence="2">Colony</tissue>
    </source>
</reference>
<feature type="transmembrane region" description="Helical" evidence="1">
    <location>
        <begin position="90"/>
        <end position="111"/>
    </location>
</feature>
<evidence type="ECO:0000313" key="2">
    <source>
        <dbReference type="EMBL" id="CCO25786.1"/>
    </source>
</evidence>